<evidence type="ECO:0000256" key="5">
    <source>
        <dbReference type="ARBA" id="ARBA00023136"/>
    </source>
</evidence>
<evidence type="ECO:0000259" key="7">
    <source>
        <dbReference type="Pfam" id="PF02687"/>
    </source>
</evidence>
<reference evidence="9 10" key="1">
    <citation type="submission" date="2016-10" db="EMBL/GenBank/DDBJ databases">
        <authorList>
            <person name="de Groot N.N."/>
        </authorList>
    </citation>
    <scope>NUCLEOTIDE SEQUENCE [LARGE SCALE GENOMIC DNA]</scope>
    <source>
        <strain evidence="9 10">MAR_2009_71</strain>
    </source>
</reference>
<dbReference type="Proteomes" id="UP000183038">
    <property type="component" value="Unassembled WGS sequence"/>
</dbReference>
<evidence type="ECO:0000256" key="3">
    <source>
        <dbReference type="ARBA" id="ARBA00022692"/>
    </source>
</evidence>
<dbReference type="EMBL" id="FNTB01000001">
    <property type="protein sequence ID" value="SEC68443.1"/>
    <property type="molecule type" value="Genomic_DNA"/>
</dbReference>
<dbReference type="InterPro" id="IPR003838">
    <property type="entry name" value="ABC3_permease_C"/>
</dbReference>
<dbReference type="AlphaFoldDB" id="A0A1H4UII2"/>
<feature type="transmembrane region" description="Helical" evidence="6">
    <location>
        <begin position="658"/>
        <end position="679"/>
    </location>
</feature>
<evidence type="ECO:0000256" key="2">
    <source>
        <dbReference type="ARBA" id="ARBA00022475"/>
    </source>
</evidence>
<evidence type="ECO:0000256" key="4">
    <source>
        <dbReference type="ARBA" id="ARBA00022989"/>
    </source>
</evidence>
<feature type="transmembrane region" description="Helical" evidence="6">
    <location>
        <begin position="409"/>
        <end position="432"/>
    </location>
</feature>
<organism evidence="9 10">
    <name type="scientific">Maribacter dokdonensis</name>
    <dbReference type="NCBI Taxonomy" id="320912"/>
    <lineage>
        <taxon>Bacteria</taxon>
        <taxon>Pseudomonadati</taxon>
        <taxon>Bacteroidota</taxon>
        <taxon>Flavobacteriia</taxon>
        <taxon>Flavobacteriales</taxon>
        <taxon>Flavobacteriaceae</taxon>
        <taxon>Maribacter</taxon>
    </lineage>
</organism>
<gene>
    <name evidence="9" type="ORF">SAMN05192540_3800</name>
</gene>
<feature type="domain" description="MacB-like periplasmic core" evidence="8">
    <location>
        <begin position="21"/>
        <end position="236"/>
    </location>
</feature>
<keyword evidence="9" id="KW-0449">Lipoprotein</keyword>
<keyword evidence="3 6" id="KW-0812">Transmembrane</keyword>
<feature type="transmembrane region" description="Helical" evidence="6">
    <location>
        <begin position="707"/>
        <end position="727"/>
    </location>
</feature>
<evidence type="ECO:0000313" key="9">
    <source>
        <dbReference type="EMBL" id="SEC68443.1"/>
    </source>
</evidence>
<evidence type="ECO:0000259" key="8">
    <source>
        <dbReference type="Pfam" id="PF12704"/>
    </source>
</evidence>
<evidence type="ECO:0000256" key="1">
    <source>
        <dbReference type="ARBA" id="ARBA00004651"/>
    </source>
</evidence>
<evidence type="ECO:0000313" key="10">
    <source>
        <dbReference type="Proteomes" id="UP000183038"/>
    </source>
</evidence>
<sequence length="778" mass="87720">MIKNYITLAWRNIKVNKVLFLLNILGLTSGLFCFLLIYLWISSENSINRYHENIDQLHSIYLVSPDGTALGYGTSSLLYKELKSKIPEVEKITAMTNDSRNSTFSNGHTVLKQNGKFVSEDYFEMFSFEILEGNASNALTAPNHIAVSKEMAELFFGNSKGAIGKTLTYENSKELEIAMVYELSSEDSTEKSDYYLPFEPLFAENEWMHEWKNLGTYTFVQLAEGTNVAQLEQKLKPFLKDYELDLEIRFQSYADSYLFADIEKGEGKIIYVRMFGIIAFLIMLIASINFMNLASAGYMKRAKEIGTRKVLGASKSSLILQFLGEAMLLSFISLFFALIFIAIALPVFNDITEKNIDLLNLPVSTWAMVFLFTLLTGFLSGSYPAFLLSSFSSTDLFKKIIETSSSTKWIRKGLVVFQFTISVVFISSMLIISKQIDFVQDRNIGFDRGNLLAITLSKDLQNNFDAFKSGALQISGVESVTKTSHIPLGDYGTSPEVIWNSKSSDDRSLFTGMVASTDFVGTYGVELLMGRELIHNNPENIEYLINETAMNIMKMENPIGQPLSFWGNPGTIVGVVKDFHFGSLKESIFPMIIRSEGYSEFNIAFVKYSKGNEKQTLAALEALHSNLNPAFPFEYRFIDQEYDKLYKSESMFYKLSTYFSVLAILISCLGLFGLVLFTAEQKTKEIGIRKVLGASVFTITSLITRDFLKLILVGVAIGTPISSYFMIKWLEEYEYRIHMPWWVYGLTAVLIIGISLVTVGFESLKAATAKPLKSLRDE</sequence>
<feature type="transmembrane region" description="Helical" evidence="6">
    <location>
        <begin position="739"/>
        <end position="761"/>
    </location>
</feature>
<dbReference type="GO" id="GO:0005886">
    <property type="term" value="C:plasma membrane"/>
    <property type="evidence" value="ECO:0007669"/>
    <property type="project" value="UniProtKB-SubCell"/>
</dbReference>
<keyword evidence="2" id="KW-1003">Cell membrane</keyword>
<dbReference type="InterPro" id="IPR050250">
    <property type="entry name" value="Macrolide_Exporter_MacB"/>
</dbReference>
<dbReference type="Pfam" id="PF12704">
    <property type="entry name" value="MacB_PCD"/>
    <property type="match status" value="1"/>
</dbReference>
<proteinExistence type="predicted"/>
<dbReference type="GO" id="GO:0022857">
    <property type="term" value="F:transmembrane transporter activity"/>
    <property type="evidence" value="ECO:0007669"/>
    <property type="project" value="TreeGrafter"/>
</dbReference>
<dbReference type="Pfam" id="PF02687">
    <property type="entry name" value="FtsX"/>
    <property type="match status" value="2"/>
</dbReference>
<evidence type="ECO:0000256" key="6">
    <source>
        <dbReference type="SAM" id="Phobius"/>
    </source>
</evidence>
<dbReference type="InterPro" id="IPR025857">
    <property type="entry name" value="MacB_PCD"/>
</dbReference>
<accession>A0A1H4UII2</accession>
<dbReference type="PANTHER" id="PTHR30572:SF18">
    <property type="entry name" value="ABC-TYPE MACROLIDE FAMILY EXPORT SYSTEM PERMEASE COMPONENT 2"/>
    <property type="match status" value="1"/>
</dbReference>
<feature type="domain" description="ABC3 transporter permease C-terminal" evidence="7">
    <location>
        <begin position="277"/>
        <end position="388"/>
    </location>
</feature>
<dbReference type="RefSeq" id="WP_074674488.1">
    <property type="nucleotide sequence ID" value="NZ_FNTB01000001.1"/>
</dbReference>
<keyword evidence="4 6" id="KW-1133">Transmembrane helix</keyword>
<feature type="transmembrane region" description="Helical" evidence="6">
    <location>
        <begin position="318"/>
        <end position="345"/>
    </location>
</feature>
<protein>
    <submittedName>
        <fullName evidence="9">ABC-type transport system, involved in lipoprotein release, permease component</fullName>
    </submittedName>
</protein>
<comment type="subcellular location">
    <subcellularLocation>
        <location evidence="1">Cell membrane</location>
        <topology evidence="1">Multi-pass membrane protein</topology>
    </subcellularLocation>
</comment>
<feature type="transmembrane region" description="Helical" evidence="6">
    <location>
        <begin position="20"/>
        <end position="41"/>
    </location>
</feature>
<feature type="transmembrane region" description="Helical" evidence="6">
    <location>
        <begin position="365"/>
        <end position="388"/>
    </location>
</feature>
<dbReference type="PANTHER" id="PTHR30572">
    <property type="entry name" value="MEMBRANE COMPONENT OF TRANSPORTER-RELATED"/>
    <property type="match status" value="1"/>
</dbReference>
<feature type="transmembrane region" description="Helical" evidence="6">
    <location>
        <begin position="274"/>
        <end position="298"/>
    </location>
</feature>
<name>A0A1H4UII2_9FLAO</name>
<keyword evidence="5 6" id="KW-0472">Membrane</keyword>
<dbReference type="OrthoDB" id="5933722at2"/>
<feature type="domain" description="ABC3 transporter permease C-terminal" evidence="7">
    <location>
        <begin position="659"/>
        <end position="770"/>
    </location>
</feature>